<dbReference type="EMBL" id="QEWE01000014">
    <property type="protein sequence ID" value="REJ29417.1"/>
    <property type="molecule type" value="Genomic_DNA"/>
</dbReference>
<gene>
    <name evidence="1" type="ORF">C6P37_05605</name>
</gene>
<organism evidence="1 2">
    <name type="scientific">Caldibacillus debilis</name>
    <dbReference type="NCBI Taxonomy" id="301148"/>
    <lineage>
        <taxon>Bacteria</taxon>
        <taxon>Bacillati</taxon>
        <taxon>Bacillota</taxon>
        <taxon>Bacilli</taxon>
        <taxon>Bacillales</taxon>
        <taxon>Bacillaceae</taxon>
        <taxon>Caldibacillus</taxon>
    </lineage>
</organism>
<dbReference type="AlphaFoldDB" id="A0A3E0K5P4"/>
<proteinExistence type="predicted"/>
<dbReference type="Proteomes" id="UP000257014">
    <property type="component" value="Unassembled WGS sequence"/>
</dbReference>
<name>A0A3E0K5P4_9BACI</name>
<sequence length="94" mass="10222">MICFRYETAIGILPGDPRGADPGDPLPVWKLPHSSGIRKTKEECTMRIPVSSFRPCQRDRAGKGKIFLSCDGPGTPAVPEGFPEGVRPRIALFA</sequence>
<comment type="caution">
    <text evidence="1">The sequence shown here is derived from an EMBL/GenBank/DDBJ whole genome shotgun (WGS) entry which is preliminary data.</text>
</comment>
<evidence type="ECO:0000313" key="2">
    <source>
        <dbReference type="Proteomes" id="UP000257014"/>
    </source>
</evidence>
<accession>A0A3E0K5P4</accession>
<reference evidence="1 2" key="1">
    <citation type="submission" date="2018-03" db="EMBL/GenBank/DDBJ databases">
        <authorList>
            <person name="Keele B.F."/>
        </authorList>
    </citation>
    <scope>NUCLEOTIDE SEQUENCE [LARGE SCALE GENOMIC DNA]</scope>
    <source>
        <strain evidence="1">ZCTH4_d</strain>
    </source>
</reference>
<protein>
    <submittedName>
        <fullName evidence="1">Uncharacterized protein</fullName>
    </submittedName>
</protein>
<evidence type="ECO:0000313" key="1">
    <source>
        <dbReference type="EMBL" id="REJ29417.1"/>
    </source>
</evidence>